<dbReference type="PANTHER" id="PTHR15316">
    <property type="entry name" value="SPLICEOSOME ASSOCIATED PROTEIN 114/SWAP SPLICING FACTOR-RELATED"/>
    <property type="match status" value="1"/>
</dbReference>
<accession>A0A8H5STP9</accession>
<proteinExistence type="predicted"/>
<evidence type="ECO:0000256" key="1">
    <source>
        <dbReference type="ARBA" id="ARBA00022664"/>
    </source>
</evidence>
<feature type="compositionally biased region" description="Low complexity" evidence="2">
    <location>
        <begin position="68"/>
        <end position="77"/>
    </location>
</feature>
<evidence type="ECO:0000313" key="5">
    <source>
        <dbReference type="Proteomes" id="UP000567885"/>
    </source>
</evidence>
<reference evidence="4 5" key="1">
    <citation type="submission" date="2020-05" db="EMBL/GenBank/DDBJ databases">
        <title>Identification and distribution of gene clusters putatively required for synthesis of sphingolipid metabolism inhibitors in phylogenetically diverse species of the filamentous fungus Fusarium.</title>
        <authorList>
            <person name="Kim H.-S."/>
            <person name="Busman M."/>
            <person name="Brown D.W."/>
            <person name="Divon H."/>
            <person name="Uhlig S."/>
            <person name="Proctor R.H."/>
        </authorList>
    </citation>
    <scope>NUCLEOTIDE SEQUENCE [LARGE SCALE GENOMIC DNA]</scope>
    <source>
        <strain evidence="4 5">NRRL 20693</strain>
    </source>
</reference>
<feature type="compositionally biased region" description="Low complexity" evidence="2">
    <location>
        <begin position="17"/>
        <end position="30"/>
    </location>
</feature>
<evidence type="ECO:0000313" key="4">
    <source>
        <dbReference type="EMBL" id="KAF5656677.1"/>
    </source>
</evidence>
<keyword evidence="5" id="KW-1185">Reference proteome</keyword>
<dbReference type="GO" id="GO:0071004">
    <property type="term" value="C:U2-type prespliceosome"/>
    <property type="evidence" value="ECO:0007669"/>
    <property type="project" value="TreeGrafter"/>
</dbReference>
<feature type="region of interest" description="Disordered" evidence="2">
    <location>
        <begin position="1"/>
        <end position="85"/>
    </location>
</feature>
<feature type="compositionally biased region" description="Basic and acidic residues" evidence="2">
    <location>
        <begin position="56"/>
        <end position="67"/>
    </location>
</feature>
<dbReference type="GO" id="GO:0071013">
    <property type="term" value="C:catalytic step 2 spliceosome"/>
    <property type="evidence" value="ECO:0007669"/>
    <property type="project" value="TreeGrafter"/>
</dbReference>
<comment type="caution">
    <text evidence="4">The sequence shown here is derived from an EMBL/GenBank/DDBJ whole genome shotgun (WGS) entry which is preliminary data.</text>
</comment>
<feature type="compositionally biased region" description="Pro residues" evidence="2">
    <location>
        <begin position="31"/>
        <end position="44"/>
    </location>
</feature>
<protein>
    <submittedName>
        <fullName evidence="4">Spliceosome-associated protein</fullName>
    </submittedName>
</protein>
<dbReference type="Proteomes" id="UP000567885">
    <property type="component" value="Unassembled WGS sequence"/>
</dbReference>
<dbReference type="GO" id="GO:0000381">
    <property type="term" value="P:regulation of alternative mRNA splicing, via spliceosome"/>
    <property type="evidence" value="ECO:0007669"/>
    <property type="project" value="TreeGrafter"/>
</dbReference>
<keyword evidence="1" id="KW-0507">mRNA processing</keyword>
<sequence>MPDEDTSYHAYPGQTVPYPMAPQQPAYQPTQMPPPLQPYSPAPQQPHRSVQEEEEERRIQERAEQQARKQQAAAEARGGAPPMKIKENYVPRAAQKAANRQGAQMALCPNCKQEIPMNELEAHMRIELLDPRWKEQKAKADSRYASSNMSHVDVANNLKRLASQRSDVFDPVTGQALSEDELARRKKAAIHSYDGAMDAKSQAQLGHMQNVNVEEQIRAIHQKFADKK</sequence>
<dbReference type="PANTHER" id="PTHR15316:SF1">
    <property type="entry name" value="SPLICING FACTOR 3A SUBUNIT 1"/>
    <property type="match status" value="1"/>
</dbReference>
<dbReference type="InterPro" id="IPR045146">
    <property type="entry name" value="SF3A1"/>
</dbReference>
<evidence type="ECO:0000259" key="3">
    <source>
        <dbReference type="Pfam" id="PF12230"/>
    </source>
</evidence>
<name>A0A8H5STP9_FUSHE</name>
<gene>
    <name evidence="4" type="ORF">FHETE_10878</name>
</gene>
<dbReference type="Pfam" id="PF12230">
    <property type="entry name" value="PRP21_like_P"/>
    <property type="match status" value="1"/>
</dbReference>
<dbReference type="AlphaFoldDB" id="A0A8H5STP9"/>
<feature type="domain" description="Splicing factor 3A subunit 1 conserved" evidence="3">
    <location>
        <begin position="48"/>
        <end position="164"/>
    </location>
</feature>
<evidence type="ECO:0000256" key="2">
    <source>
        <dbReference type="SAM" id="MobiDB-lite"/>
    </source>
</evidence>
<dbReference type="GO" id="GO:0005686">
    <property type="term" value="C:U2 snRNP"/>
    <property type="evidence" value="ECO:0007669"/>
    <property type="project" value="TreeGrafter"/>
</dbReference>
<dbReference type="InterPro" id="IPR022030">
    <property type="entry name" value="SF3A1_dom"/>
</dbReference>
<dbReference type="EMBL" id="JAAGWQ010000328">
    <property type="protein sequence ID" value="KAF5656677.1"/>
    <property type="molecule type" value="Genomic_DNA"/>
</dbReference>
<dbReference type="OrthoDB" id="447637at2759"/>
<organism evidence="4 5">
    <name type="scientific">Fusarium heterosporum</name>
    <dbReference type="NCBI Taxonomy" id="42747"/>
    <lineage>
        <taxon>Eukaryota</taxon>
        <taxon>Fungi</taxon>
        <taxon>Dikarya</taxon>
        <taxon>Ascomycota</taxon>
        <taxon>Pezizomycotina</taxon>
        <taxon>Sordariomycetes</taxon>
        <taxon>Hypocreomycetidae</taxon>
        <taxon>Hypocreales</taxon>
        <taxon>Nectriaceae</taxon>
        <taxon>Fusarium</taxon>
        <taxon>Fusarium heterosporum species complex</taxon>
    </lineage>
</organism>
<dbReference type="GO" id="GO:0045292">
    <property type="term" value="P:mRNA cis splicing, via spliceosome"/>
    <property type="evidence" value="ECO:0007669"/>
    <property type="project" value="InterPro"/>
</dbReference>
<dbReference type="GO" id="GO:0003723">
    <property type="term" value="F:RNA binding"/>
    <property type="evidence" value="ECO:0007669"/>
    <property type="project" value="InterPro"/>
</dbReference>